<dbReference type="InParanoid" id="A0A0P0X679"/>
<evidence type="ECO:0000313" key="2">
    <source>
        <dbReference type="EMBL" id="BAT01529.1"/>
    </source>
</evidence>
<reference evidence="2 3" key="3">
    <citation type="journal article" date="2013" name="Rice">
        <title>Improvement of the Oryza sativa Nipponbare reference genome using next generation sequence and optical map data.</title>
        <authorList>
            <person name="Kawahara Y."/>
            <person name="de la Bastide M."/>
            <person name="Hamilton J.P."/>
            <person name="Kanamori H."/>
            <person name="McCombie W.R."/>
            <person name="Ouyang S."/>
            <person name="Schwartz D.C."/>
            <person name="Tanaka T."/>
            <person name="Wu J."/>
            <person name="Zhou S."/>
            <person name="Childs K.L."/>
            <person name="Davidson R.M."/>
            <person name="Lin H."/>
            <person name="Quesada-Ocampo L."/>
            <person name="Vaillancourt B."/>
            <person name="Sakai H."/>
            <person name="Lee S.S."/>
            <person name="Kim J."/>
            <person name="Numa H."/>
            <person name="Itoh T."/>
            <person name="Buell C.R."/>
            <person name="Matsumoto T."/>
        </authorList>
    </citation>
    <scope>NUCLEOTIDE SEQUENCE [LARGE SCALE GENOMIC DNA]</scope>
    <source>
        <strain evidence="3">cv. Nipponbare</strain>
    </source>
</reference>
<accession>A0A0P0X679</accession>
<reference evidence="2 3" key="2">
    <citation type="journal article" date="2013" name="Plant Cell Physiol.">
        <title>Rice Annotation Project Database (RAP-DB): an integrative and interactive database for rice genomics.</title>
        <authorList>
            <person name="Sakai H."/>
            <person name="Lee S.S."/>
            <person name="Tanaka T."/>
            <person name="Numa H."/>
            <person name="Kim J."/>
            <person name="Kawahara Y."/>
            <person name="Wakimoto H."/>
            <person name="Yang C.C."/>
            <person name="Iwamoto M."/>
            <person name="Abe T."/>
            <person name="Yamada Y."/>
            <person name="Muto A."/>
            <person name="Inokuchi H."/>
            <person name="Ikemura T."/>
            <person name="Matsumoto T."/>
            <person name="Sasaki T."/>
            <person name="Itoh T."/>
        </authorList>
    </citation>
    <scope>NUCLEOTIDE SEQUENCE [LARGE SCALE GENOMIC DNA]</scope>
    <source>
        <strain evidence="3">cv. Nipponbare</strain>
    </source>
</reference>
<feature type="region of interest" description="Disordered" evidence="1">
    <location>
        <begin position="84"/>
        <end position="111"/>
    </location>
</feature>
<organism evidence="2 3">
    <name type="scientific">Oryza sativa subsp. japonica</name>
    <name type="common">Rice</name>
    <dbReference type="NCBI Taxonomy" id="39947"/>
    <lineage>
        <taxon>Eukaryota</taxon>
        <taxon>Viridiplantae</taxon>
        <taxon>Streptophyta</taxon>
        <taxon>Embryophyta</taxon>
        <taxon>Tracheophyta</taxon>
        <taxon>Spermatophyta</taxon>
        <taxon>Magnoliopsida</taxon>
        <taxon>Liliopsida</taxon>
        <taxon>Poales</taxon>
        <taxon>Poaceae</taxon>
        <taxon>BOP clade</taxon>
        <taxon>Oryzoideae</taxon>
        <taxon>Oryzeae</taxon>
        <taxon>Oryzinae</taxon>
        <taxon>Oryza</taxon>
        <taxon>Oryza sativa</taxon>
    </lineage>
</organism>
<keyword evidence="3" id="KW-1185">Reference proteome</keyword>
<proteinExistence type="predicted"/>
<evidence type="ECO:0000313" key="3">
    <source>
        <dbReference type="Proteomes" id="UP000059680"/>
    </source>
</evidence>
<feature type="region of interest" description="Disordered" evidence="1">
    <location>
        <begin position="1"/>
        <end position="32"/>
    </location>
</feature>
<dbReference type="AlphaFoldDB" id="A0A0P0X679"/>
<sequence length="220" mass="23928">MITLVARSMPATSTRPHDALASHRRPSILAPHRRPAYCRDLRAEAHGVHPTPPKPPLLATGTSLSLPSALSTCSCRLRRKSITGCQGHRTSRSPRQTLPSTPPPALATPWPNLRKGAGSGCGGEGRYLVEAVPDPLPHVGEAVGHRLPPDALRSTSRTKEEQRQLSFPAAAFPTSRAVFGDGEAAREVRRRNPSRPRCHARVTHDEAYFTVSHLLKQTHT</sequence>
<dbReference type="EMBL" id="AP014963">
    <property type="protein sequence ID" value="BAT01529.1"/>
    <property type="molecule type" value="Genomic_DNA"/>
</dbReference>
<dbReference type="PaxDb" id="39947-A0A0P0X679"/>
<feature type="compositionally biased region" description="Basic residues" evidence="1">
    <location>
        <begin position="22"/>
        <end position="32"/>
    </location>
</feature>
<evidence type="ECO:0000256" key="1">
    <source>
        <dbReference type="SAM" id="MobiDB-lite"/>
    </source>
</evidence>
<protein>
    <submittedName>
        <fullName evidence="2">Os07g0486901 protein</fullName>
    </submittedName>
</protein>
<gene>
    <name evidence="2" type="ordered locus">Os07g0486901</name>
    <name evidence="2" type="ORF">OSNPB_070486901</name>
</gene>
<name>A0A0P0X679_ORYSJ</name>
<dbReference type="Proteomes" id="UP000059680">
    <property type="component" value="Chromosome 7"/>
</dbReference>
<feature type="region of interest" description="Disordered" evidence="1">
    <location>
        <begin position="141"/>
        <end position="161"/>
    </location>
</feature>
<reference evidence="3" key="1">
    <citation type="journal article" date="2005" name="Nature">
        <title>The map-based sequence of the rice genome.</title>
        <authorList>
            <consortium name="International rice genome sequencing project (IRGSP)"/>
            <person name="Matsumoto T."/>
            <person name="Wu J."/>
            <person name="Kanamori H."/>
            <person name="Katayose Y."/>
            <person name="Fujisawa M."/>
            <person name="Namiki N."/>
            <person name="Mizuno H."/>
            <person name="Yamamoto K."/>
            <person name="Antonio B.A."/>
            <person name="Baba T."/>
            <person name="Sakata K."/>
            <person name="Nagamura Y."/>
            <person name="Aoki H."/>
            <person name="Arikawa K."/>
            <person name="Arita K."/>
            <person name="Bito T."/>
            <person name="Chiden Y."/>
            <person name="Fujitsuka N."/>
            <person name="Fukunaka R."/>
            <person name="Hamada M."/>
            <person name="Harada C."/>
            <person name="Hayashi A."/>
            <person name="Hijishita S."/>
            <person name="Honda M."/>
            <person name="Hosokawa S."/>
            <person name="Ichikawa Y."/>
            <person name="Idonuma A."/>
            <person name="Iijima M."/>
            <person name="Ikeda M."/>
            <person name="Ikeno M."/>
            <person name="Ito K."/>
            <person name="Ito S."/>
            <person name="Ito T."/>
            <person name="Ito Y."/>
            <person name="Ito Y."/>
            <person name="Iwabuchi A."/>
            <person name="Kamiya K."/>
            <person name="Karasawa W."/>
            <person name="Kurita K."/>
            <person name="Katagiri S."/>
            <person name="Kikuta A."/>
            <person name="Kobayashi H."/>
            <person name="Kobayashi N."/>
            <person name="Machita K."/>
            <person name="Maehara T."/>
            <person name="Masukawa M."/>
            <person name="Mizubayashi T."/>
            <person name="Mukai Y."/>
            <person name="Nagasaki H."/>
            <person name="Nagata Y."/>
            <person name="Naito S."/>
            <person name="Nakashima M."/>
            <person name="Nakama Y."/>
            <person name="Nakamichi Y."/>
            <person name="Nakamura M."/>
            <person name="Meguro A."/>
            <person name="Negishi M."/>
            <person name="Ohta I."/>
            <person name="Ohta T."/>
            <person name="Okamoto M."/>
            <person name="Ono N."/>
            <person name="Saji S."/>
            <person name="Sakaguchi M."/>
            <person name="Sakai K."/>
            <person name="Shibata M."/>
            <person name="Shimokawa T."/>
            <person name="Song J."/>
            <person name="Takazaki Y."/>
            <person name="Terasawa K."/>
            <person name="Tsugane M."/>
            <person name="Tsuji K."/>
            <person name="Ueda S."/>
            <person name="Waki K."/>
            <person name="Yamagata H."/>
            <person name="Yamamoto M."/>
            <person name="Yamamoto S."/>
            <person name="Yamane H."/>
            <person name="Yoshiki S."/>
            <person name="Yoshihara R."/>
            <person name="Yukawa K."/>
            <person name="Zhong H."/>
            <person name="Yano M."/>
            <person name="Yuan Q."/>
            <person name="Ouyang S."/>
            <person name="Liu J."/>
            <person name="Jones K.M."/>
            <person name="Gansberger K."/>
            <person name="Moffat K."/>
            <person name="Hill J."/>
            <person name="Bera J."/>
            <person name="Fadrosh D."/>
            <person name="Jin S."/>
            <person name="Johri S."/>
            <person name="Kim M."/>
            <person name="Overton L."/>
            <person name="Reardon M."/>
            <person name="Tsitrin T."/>
            <person name="Vuong H."/>
            <person name="Weaver B."/>
            <person name="Ciecko A."/>
            <person name="Tallon L."/>
            <person name="Jackson J."/>
            <person name="Pai G."/>
            <person name="Aken S.V."/>
            <person name="Utterback T."/>
            <person name="Reidmuller S."/>
            <person name="Feldblyum T."/>
            <person name="Hsiao J."/>
            <person name="Zismann V."/>
            <person name="Iobst S."/>
            <person name="de Vazeille A.R."/>
            <person name="Buell C.R."/>
            <person name="Ying K."/>
            <person name="Li Y."/>
            <person name="Lu T."/>
            <person name="Huang Y."/>
            <person name="Zhao Q."/>
            <person name="Feng Q."/>
            <person name="Zhang L."/>
            <person name="Zhu J."/>
            <person name="Weng Q."/>
            <person name="Mu J."/>
            <person name="Lu Y."/>
            <person name="Fan D."/>
            <person name="Liu Y."/>
            <person name="Guan J."/>
            <person name="Zhang Y."/>
            <person name="Yu S."/>
            <person name="Liu X."/>
            <person name="Zhang Y."/>
            <person name="Hong G."/>
            <person name="Han B."/>
            <person name="Choisne N."/>
            <person name="Demange N."/>
            <person name="Orjeda G."/>
            <person name="Samain S."/>
            <person name="Cattolico L."/>
            <person name="Pelletier E."/>
            <person name="Couloux A."/>
            <person name="Segurens B."/>
            <person name="Wincker P."/>
            <person name="D'Hont A."/>
            <person name="Scarpelli C."/>
            <person name="Weissenbach J."/>
            <person name="Salanoubat M."/>
            <person name="Quetier F."/>
            <person name="Yu Y."/>
            <person name="Kim H.R."/>
            <person name="Rambo T."/>
            <person name="Currie J."/>
            <person name="Collura K."/>
            <person name="Luo M."/>
            <person name="Yang T."/>
            <person name="Ammiraju J.S.S."/>
            <person name="Engler F."/>
            <person name="Soderlund C."/>
            <person name="Wing R.A."/>
            <person name="Palmer L.E."/>
            <person name="de la Bastide M."/>
            <person name="Spiegel L."/>
            <person name="Nascimento L."/>
            <person name="Zutavern T."/>
            <person name="O'Shaughnessy A."/>
            <person name="Dike S."/>
            <person name="Dedhia N."/>
            <person name="Preston R."/>
            <person name="Balija V."/>
            <person name="McCombie W.R."/>
            <person name="Chow T."/>
            <person name="Chen H."/>
            <person name="Chung M."/>
            <person name="Chen C."/>
            <person name="Shaw J."/>
            <person name="Wu H."/>
            <person name="Hsiao K."/>
            <person name="Chao Y."/>
            <person name="Chu M."/>
            <person name="Cheng C."/>
            <person name="Hour A."/>
            <person name="Lee P."/>
            <person name="Lin S."/>
            <person name="Lin Y."/>
            <person name="Liou J."/>
            <person name="Liu S."/>
            <person name="Hsing Y."/>
            <person name="Raghuvanshi S."/>
            <person name="Mohanty A."/>
            <person name="Bharti A.K."/>
            <person name="Gaur A."/>
            <person name="Gupta V."/>
            <person name="Kumar D."/>
            <person name="Ravi V."/>
            <person name="Vij S."/>
            <person name="Kapur A."/>
            <person name="Khurana P."/>
            <person name="Khurana P."/>
            <person name="Khurana J.P."/>
            <person name="Tyagi A.K."/>
            <person name="Gaikwad K."/>
            <person name="Singh A."/>
            <person name="Dalal V."/>
            <person name="Srivastava S."/>
            <person name="Dixit A."/>
            <person name="Pal A.K."/>
            <person name="Ghazi I.A."/>
            <person name="Yadav M."/>
            <person name="Pandit A."/>
            <person name="Bhargava A."/>
            <person name="Sureshbabu K."/>
            <person name="Batra K."/>
            <person name="Sharma T.R."/>
            <person name="Mohapatra T."/>
            <person name="Singh N.K."/>
            <person name="Messing J."/>
            <person name="Nelson A.B."/>
            <person name="Fuks G."/>
            <person name="Kavchok S."/>
            <person name="Keizer G."/>
            <person name="Linton E."/>
            <person name="Llaca V."/>
            <person name="Song R."/>
            <person name="Tanyolac B."/>
            <person name="Young S."/>
            <person name="Ho-Il K."/>
            <person name="Hahn J.H."/>
            <person name="Sangsakoo G."/>
            <person name="Vanavichit A."/>
            <person name="de Mattos Luiz.A.T."/>
            <person name="Zimmer P.D."/>
            <person name="Malone G."/>
            <person name="Dellagostin O."/>
            <person name="de Oliveira A.C."/>
            <person name="Bevan M."/>
            <person name="Bancroft I."/>
            <person name="Minx P."/>
            <person name="Cordum H."/>
            <person name="Wilson R."/>
            <person name="Cheng Z."/>
            <person name="Jin W."/>
            <person name="Jiang J."/>
            <person name="Leong S.A."/>
            <person name="Iwama H."/>
            <person name="Gojobori T."/>
            <person name="Itoh T."/>
            <person name="Niimura Y."/>
            <person name="Fujii Y."/>
            <person name="Habara T."/>
            <person name="Sakai H."/>
            <person name="Sato Y."/>
            <person name="Wilson G."/>
            <person name="Kumar K."/>
            <person name="McCouch S."/>
            <person name="Juretic N."/>
            <person name="Hoen D."/>
            <person name="Wright S."/>
            <person name="Bruskiewich R."/>
            <person name="Bureau T."/>
            <person name="Miyao A."/>
            <person name="Hirochika H."/>
            <person name="Nishikawa T."/>
            <person name="Kadowaki K."/>
            <person name="Sugiura M."/>
            <person name="Burr B."/>
            <person name="Sasaki T."/>
        </authorList>
    </citation>
    <scope>NUCLEOTIDE SEQUENCE [LARGE SCALE GENOMIC DNA]</scope>
    <source>
        <strain evidence="3">cv. Nipponbare</strain>
    </source>
</reference>